<dbReference type="EMBL" id="JADIMZ010000037">
    <property type="protein sequence ID" value="MBO8432250.1"/>
    <property type="molecule type" value="Genomic_DNA"/>
</dbReference>
<evidence type="ECO:0000313" key="1">
    <source>
        <dbReference type="EMBL" id="MBO8432250.1"/>
    </source>
</evidence>
<protein>
    <submittedName>
        <fullName evidence="1">Uncharacterized protein</fullName>
    </submittedName>
</protein>
<proteinExistence type="predicted"/>
<organism evidence="1 2">
    <name type="scientific">Candidatus Pullibacteroides excrementavium</name>
    <dbReference type="NCBI Taxonomy" id="2840905"/>
    <lineage>
        <taxon>Bacteria</taxon>
        <taxon>Pseudomonadati</taxon>
        <taxon>Bacteroidota</taxon>
        <taxon>Bacteroidia</taxon>
        <taxon>Bacteroidales</taxon>
        <taxon>Candidatus Pullibacteroides</taxon>
    </lineage>
</organism>
<reference evidence="1" key="2">
    <citation type="journal article" date="2021" name="PeerJ">
        <title>Extensive microbial diversity within the chicken gut microbiome revealed by metagenomics and culture.</title>
        <authorList>
            <person name="Gilroy R."/>
            <person name="Ravi A."/>
            <person name="Getino M."/>
            <person name="Pursley I."/>
            <person name="Horton D.L."/>
            <person name="Alikhan N.F."/>
            <person name="Baker D."/>
            <person name="Gharbi K."/>
            <person name="Hall N."/>
            <person name="Watson M."/>
            <person name="Adriaenssens E.M."/>
            <person name="Foster-Nyarko E."/>
            <person name="Jarju S."/>
            <person name="Secka A."/>
            <person name="Antonio M."/>
            <person name="Oren A."/>
            <person name="Chaudhuri R.R."/>
            <person name="La Ragione R."/>
            <person name="Hildebrand F."/>
            <person name="Pallen M.J."/>
        </authorList>
    </citation>
    <scope>NUCLEOTIDE SEQUENCE</scope>
    <source>
        <strain evidence="1">2889</strain>
    </source>
</reference>
<evidence type="ECO:0000313" key="2">
    <source>
        <dbReference type="Proteomes" id="UP000823612"/>
    </source>
</evidence>
<comment type="caution">
    <text evidence="1">The sequence shown here is derived from an EMBL/GenBank/DDBJ whole genome shotgun (WGS) entry which is preliminary data.</text>
</comment>
<dbReference type="AlphaFoldDB" id="A0A9D9DUB0"/>
<sequence>MGRKRNALMIVFTGNAQKAAGNVMVFNGFLLPLAVRAENHFMAVVMMGEYGMHQHHDTGESDGGTCDLTVHHRVALIFTAQCQYRRKDNGFIRAIGLQKRLKRLPKDFPANFPTAFETFFLSYV</sequence>
<reference evidence="1" key="1">
    <citation type="submission" date="2020-10" db="EMBL/GenBank/DDBJ databases">
        <authorList>
            <person name="Gilroy R."/>
        </authorList>
    </citation>
    <scope>NUCLEOTIDE SEQUENCE</scope>
    <source>
        <strain evidence="1">2889</strain>
    </source>
</reference>
<name>A0A9D9DUB0_9BACT</name>
<gene>
    <name evidence="1" type="ORF">IAB08_03000</name>
</gene>
<dbReference type="Proteomes" id="UP000823612">
    <property type="component" value="Unassembled WGS sequence"/>
</dbReference>
<accession>A0A9D9DUB0</accession>